<dbReference type="EMBL" id="BAAAQD010000007">
    <property type="protein sequence ID" value="GAA1520975.1"/>
    <property type="molecule type" value="Genomic_DNA"/>
</dbReference>
<dbReference type="Gene3D" id="3.40.50.300">
    <property type="entry name" value="P-loop containing nucleotide triphosphate hydrolases"/>
    <property type="match status" value="1"/>
</dbReference>
<dbReference type="InterPro" id="IPR027417">
    <property type="entry name" value="P-loop_NTPase"/>
</dbReference>
<evidence type="ECO:0000313" key="2">
    <source>
        <dbReference type="Proteomes" id="UP001501470"/>
    </source>
</evidence>
<organism evidence="1 2">
    <name type="scientific">Dactylosporangium maewongense</name>
    <dbReference type="NCBI Taxonomy" id="634393"/>
    <lineage>
        <taxon>Bacteria</taxon>
        <taxon>Bacillati</taxon>
        <taxon>Actinomycetota</taxon>
        <taxon>Actinomycetes</taxon>
        <taxon>Micromonosporales</taxon>
        <taxon>Micromonosporaceae</taxon>
        <taxon>Dactylosporangium</taxon>
    </lineage>
</organism>
<dbReference type="Pfam" id="PF13671">
    <property type="entry name" value="AAA_33"/>
    <property type="match status" value="1"/>
</dbReference>
<reference evidence="1 2" key="1">
    <citation type="journal article" date="2019" name="Int. J. Syst. Evol. Microbiol.">
        <title>The Global Catalogue of Microorganisms (GCM) 10K type strain sequencing project: providing services to taxonomists for standard genome sequencing and annotation.</title>
        <authorList>
            <consortium name="The Broad Institute Genomics Platform"/>
            <consortium name="The Broad Institute Genome Sequencing Center for Infectious Disease"/>
            <person name="Wu L."/>
            <person name="Ma J."/>
        </authorList>
    </citation>
    <scope>NUCLEOTIDE SEQUENCE [LARGE SCALE GENOMIC DNA]</scope>
    <source>
        <strain evidence="1 2">JCM 15933</strain>
    </source>
</reference>
<evidence type="ECO:0008006" key="3">
    <source>
        <dbReference type="Google" id="ProtNLM"/>
    </source>
</evidence>
<name>A0ABN2AJY4_9ACTN</name>
<accession>A0ABN2AJY4</accession>
<keyword evidence="2" id="KW-1185">Reference proteome</keyword>
<dbReference type="SUPFAM" id="SSF52540">
    <property type="entry name" value="P-loop containing nucleoside triphosphate hydrolases"/>
    <property type="match status" value="1"/>
</dbReference>
<proteinExistence type="predicted"/>
<evidence type="ECO:0000313" key="1">
    <source>
        <dbReference type="EMBL" id="GAA1520975.1"/>
    </source>
</evidence>
<dbReference type="Proteomes" id="UP001501470">
    <property type="component" value="Unassembled WGS sequence"/>
</dbReference>
<comment type="caution">
    <text evidence="1">The sequence shown here is derived from an EMBL/GenBank/DDBJ whole genome shotgun (WGS) entry which is preliminary data.</text>
</comment>
<gene>
    <name evidence="1" type="ORF">GCM10009827_040970</name>
</gene>
<sequence>MTGRGPADVWVVAGPPGAGKSTVADLLIGLLDPVPALLDKDTLYGGFVAATLAAAGRSPGEREGVWYDANIKLHEYAGLAATAREIRARGCPVVLSAPFTGQISDAGRWAGFVSSLGGDAVHLVWVRSDPATLRARLLARGSHRDGQKLDRWDDFLAAIPPDRPPAVPHREVDNREGAPPLEAALRALLAG</sequence>
<dbReference type="RefSeq" id="WP_344503573.1">
    <property type="nucleotide sequence ID" value="NZ_BAAAQD010000007.1"/>
</dbReference>
<protein>
    <recommendedName>
        <fullName evidence="3">ATP-binding protein</fullName>
    </recommendedName>
</protein>